<comment type="function">
    <text evidence="18">Core subunit of the mitochondrial membrane respiratory chain NADH dehydrogenase (Complex I) which catalyzes electron transfer from NADH through the respiratory chain, using ubiquinone as an electron acceptor. Essential for the catalytic activity and assembly of complex I.</text>
</comment>
<feature type="domain" description="NADH:quinone oxidoreductase/Mrp antiporter transmembrane" evidence="20">
    <location>
        <begin position="24"/>
        <end position="77"/>
    </location>
</feature>
<keyword evidence="13 18" id="KW-0520">NAD</keyword>
<evidence type="ECO:0000256" key="8">
    <source>
        <dbReference type="ARBA" id="ARBA00022692"/>
    </source>
</evidence>
<dbReference type="InterPro" id="IPR050175">
    <property type="entry name" value="Complex_I_Subunit_2"/>
</dbReference>
<keyword evidence="8 18" id="KW-0812">Transmembrane</keyword>
<evidence type="ECO:0000256" key="16">
    <source>
        <dbReference type="ARBA" id="ARBA00023136"/>
    </source>
</evidence>
<evidence type="ECO:0000256" key="6">
    <source>
        <dbReference type="ARBA" id="ARBA00022448"/>
    </source>
</evidence>
<dbReference type="PRINTS" id="PR01436">
    <property type="entry name" value="NADHDHGNASE2"/>
</dbReference>
<dbReference type="GO" id="GO:0006120">
    <property type="term" value="P:mitochondrial electron transport, NADH to ubiquinone"/>
    <property type="evidence" value="ECO:0007669"/>
    <property type="project" value="InterPro"/>
</dbReference>
<keyword evidence="9 18" id="KW-0999">Mitochondrion inner membrane</keyword>
<reference evidence="21" key="1">
    <citation type="journal article" date="2014" name="Mitochondrial DNA">
        <title>Complete mitochondrial genome of the furry lobster Palinurellus wieneckii (De Man, 1881) (Decapoda, Achelata, Palinuridae).</title>
        <authorList>
            <person name="Yang C.H."/>
            <person name="Liu Y."/>
            <person name="Cui Z."/>
            <person name="Chan T.Y."/>
        </authorList>
    </citation>
    <scope>NUCLEOTIDE SEQUENCE</scope>
</reference>
<keyword evidence="7 18" id="KW-0679">Respiratory chain</keyword>
<evidence type="ECO:0000256" key="11">
    <source>
        <dbReference type="ARBA" id="ARBA00022982"/>
    </source>
</evidence>
<keyword evidence="16 18" id="KW-0472">Membrane</keyword>
<keyword evidence="10 18" id="KW-1278">Translocase</keyword>
<comment type="catalytic activity">
    <reaction evidence="17 18">
        <text>a ubiquinone + NADH + 5 H(+)(in) = a ubiquinol + NAD(+) + 4 H(+)(out)</text>
        <dbReference type="Rhea" id="RHEA:29091"/>
        <dbReference type="Rhea" id="RHEA-COMP:9565"/>
        <dbReference type="Rhea" id="RHEA-COMP:9566"/>
        <dbReference type="ChEBI" id="CHEBI:15378"/>
        <dbReference type="ChEBI" id="CHEBI:16389"/>
        <dbReference type="ChEBI" id="CHEBI:17976"/>
        <dbReference type="ChEBI" id="CHEBI:57540"/>
        <dbReference type="ChEBI" id="CHEBI:57945"/>
        <dbReference type="EC" id="7.1.1.2"/>
    </reaction>
</comment>
<dbReference type="PANTHER" id="PTHR46552:SF1">
    <property type="entry name" value="NADH-UBIQUINONE OXIDOREDUCTASE CHAIN 2"/>
    <property type="match status" value="1"/>
</dbReference>
<feature type="domain" description="NADH:quinone oxidoreductase/Mrp antiporter transmembrane" evidence="20">
    <location>
        <begin position="78"/>
        <end position="279"/>
    </location>
</feature>
<evidence type="ECO:0000256" key="5">
    <source>
        <dbReference type="ARBA" id="ARBA00021008"/>
    </source>
</evidence>
<comment type="similarity">
    <text evidence="3 18">Belongs to the complex I subunit 2 family.</text>
</comment>
<keyword evidence="15 18" id="KW-0496">Mitochondrion</keyword>
<evidence type="ECO:0000256" key="17">
    <source>
        <dbReference type="ARBA" id="ARBA00049551"/>
    </source>
</evidence>
<dbReference type="EMBL" id="KC847078">
    <property type="protein sequence ID" value="AGN95864.1"/>
    <property type="molecule type" value="Genomic_DNA"/>
</dbReference>
<keyword evidence="19" id="KW-0732">Signal</keyword>
<evidence type="ECO:0000256" key="1">
    <source>
        <dbReference type="ARBA" id="ARBA00003257"/>
    </source>
</evidence>
<evidence type="ECO:0000256" key="10">
    <source>
        <dbReference type="ARBA" id="ARBA00022967"/>
    </source>
</evidence>
<organism evidence="21">
    <name type="scientific">Palinurellus wieneckii</name>
    <name type="common">Indo-Pacific furry lobster</name>
    <name type="synonym">Araeosternus wieneckii</name>
    <dbReference type="NCBI Taxonomy" id="198231"/>
    <lineage>
        <taxon>Eukaryota</taxon>
        <taxon>Metazoa</taxon>
        <taxon>Ecdysozoa</taxon>
        <taxon>Arthropoda</taxon>
        <taxon>Crustacea</taxon>
        <taxon>Multicrustacea</taxon>
        <taxon>Malacostraca</taxon>
        <taxon>Eumalacostraca</taxon>
        <taxon>Eucarida</taxon>
        <taxon>Decapoda</taxon>
        <taxon>Pleocyemata</taxon>
        <taxon>Achelata</taxon>
        <taxon>Palinuroidea</taxon>
        <taxon>Synaxidae</taxon>
        <taxon>Palinurellus</taxon>
    </lineage>
</organism>
<feature type="transmembrane region" description="Helical" evidence="18">
    <location>
        <begin position="267"/>
        <end position="293"/>
    </location>
</feature>
<comment type="function">
    <text evidence="1">Core subunit of the mitochondrial membrane respiratory chain NADH dehydrogenase (Complex I) that is believed to belong to the minimal assembly required for catalysis. Complex I functions in the transfer of electrons from NADH to the respiratory chain. The immediate electron acceptor for the enzyme is believed to be ubiquinone.</text>
</comment>
<evidence type="ECO:0000256" key="13">
    <source>
        <dbReference type="ARBA" id="ARBA00023027"/>
    </source>
</evidence>
<dbReference type="InterPro" id="IPR003917">
    <property type="entry name" value="NADH_UbQ_OxRdtase_chain2"/>
</dbReference>
<dbReference type="PANTHER" id="PTHR46552">
    <property type="entry name" value="NADH-UBIQUINONE OXIDOREDUCTASE CHAIN 2"/>
    <property type="match status" value="1"/>
</dbReference>
<proteinExistence type="inferred from homology"/>
<feature type="transmembrane region" description="Helical" evidence="18">
    <location>
        <begin position="191"/>
        <end position="209"/>
    </location>
</feature>
<feature type="transmembrane region" description="Helical" evidence="18">
    <location>
        <begin position="83"/>
        <end position="105"/>
    </location>
</feature>
<feature type="signal peptide" evidence="19">
    <location>
        <begin position="1"/>
        <end position="21"/>
    </location>
</feature>
<evidence type="ECO:0000256" key="19">
    <source>
        <dbReference type="SAM" id="SignalP"/>
    </source>
</evidence>
<dbReference type="AlphaFoldDB" id="S4V391"/>
<evidence type="ECO:0000256" key="3">
    <source>
        <dbReference type="ARBA" id="ARBA00007012"/>
    </source>
</evidence>
<keyword evidence="14 18" id="KW-0830">Ubiquinone</keyword>
<dbReference type="GO" id="GO:0005743">
    <property type="term" value="C:mitochondrial inner membrane"/>
    <property type="evidence" value="ECO:0007669"/>
    <property type="project" value="UniProtKB-SubCell"/>
</dbReference>
<sequence length="331" mass="37206">MLFSSQRVLFLFLLTMGIVVAVSAPSWFTAWIGLELNLMSFIPLIIEKQNQYPSEAALKYFLVQALGSALVILGASLSLTTALFSFMMLMALLLKLGAAPFHFWFPAIMEGLNWPQVIVLMTIQKVAPMLLISHMMTSQSLLIITCSAMLSAVVGSLGGLNQTSLRKILAFSSINHIGWMLAAMSLGEPSWMMYFGFYVVISTSVAMLFNNQQCFHFNQLMMQKPPWNYTPMISSFSLLSLGGLPPFSGFIPKWILIESLSNSKLYLLLFVLIISTLITLYYYIRLSILSLLLVSTKKKLWWPDAYQATHTPLMLFVNLFILLTPSIFVLF</sequence>
<feature type="transmembrane region" description="Helical" evidence="18">
    <location>
        <begin position="313"/>
        <end position="330"/>
    </location>
</feature>
<keyword evidence="6" id="KW-0813">Transport</keyword>
<dbReference type="Pfam" id="PF00361">
    <property type="entry name" value="Proton_antipo_M"/>
    <property type="match status" value="2"/>
</dbReference>
<accession>S4V391</accession>
<dbReference type="CTD" id="4536"/>
<evidence type="ECO:0000256" key="4">
    <source>
        <dbReference type="ARBA" id="ARBA00012944"/>
    </source>
</evidence>
<evidence type="ECO:0000256" key="2">
    <source>
        <dbReference type="ARBA" id="ARBA00004448"/>
    </source>
</evidence>
<feature type="chain" id="PRO_5004524524" description="NADH-ubiquinone oxidoreductase chain 2" evidence="19">
    <location>
        <begin position="22"/>
        <end position="331"/>
    </location>
</feature>
<feature type="transmembrane region" description="Helical" evidence="18">
    <location>
        <begin position="229"/>
        <end position="247"/>
    </location>
</feature>
<evidence type="ECO:0000256" key="14">
    <source>
        <dbReference type="ARBA" id="ARBA00023075"/>
    </source>
</evidence>
<name>S4V391_PALWI</name>
<dbReference type="GO" id="GO:0008137">
    <property type="term" value="F:NADH dehydrogenase (ubiquinone) activity"/>
    <property type="evidence" value="ECO:0007669"/>
    <property type="project" value="UniProtKB-EC"/>
</dbReference>
<comment type="subcellular location">
    <subcellularLocation>
        <location evidence="2 18">Mitochondrion inner membrane</location>
        <topology evidence="2 18">Multi-pass membrane protein</topology>
    </subcellularLocation>
</comment>
<evidence type="ECO:0000256" key="15">
    <source>
        <dbReference type="ARBA" id="ARBA00023128"/>
    </source>
</evidence>
<geneLocation type="mitochondrion" evidence="21"/>
<keyword evidence="12 18" id="KW-1133">Transmembrane helix</keyword>
<evidence type="ECO:0000313" key="21">
    <source>
        <dbReference type="EMBL" id="AGN95864.1"/>
    </source>
</evidence>
<gene>
    <name evidence="21" type="primary">ND2</name>
</gene>
<evidence type="ECO:0000256" key="9">
    <source>
        <dbReference type="ARBA" id="ARBA00022792"/>
    </source>
</evidence>
<keyword evidence="11 18" id="KW-0249">Electron transport</keyword>
<feature type="transmembrane region" description="Helical" evidence="18">
    <location>
        <begin position="141"/>
        <end position="161"/>
    </location>
</feature>
<evidence type="ECO:0000259" key="20">
    <source>
        <dbReference type="Pfam" id="PF00361"/>
    </source>
</evidence>
<evidence type="ECO:0000256" key="12">
    <source>
        <dbReference type="ARBA" id="ARBA00022989"/>
    </source>
</evidence>
<dbReference type="InterPro" id="IPR001750">
    <property type="entry name" value="ND/Mrp_TM"/>
</dbReference>
<dbReference type="EC" id="7.1.1.2" evidence="4 18"/>
<evidence type="ECO:0000256" key="18">
    <source>
        <dbReference type="RuleBase" id="RU003403"/>
    </source>
</evidence>
<dbReference type="RefSeq" id="YP_008238993.1">
    <property type="nucleotide sequence ID" value="NC_021753.1"/>
</dbReference>
<dbReference type="GeneID" id="16216593"/>
<protein>
    <recommendedName>
        <fullName evidence="5 18">NADH-ubiquinone oxidoreductase chain 2</fullName>
        <ecNumber evidence="4 18">7.1.1.2</ecNumber>
    </recommendedName>
</protein>
<evidence type="ECO:0000256" key="7">
    <source>
        <dbReference type="ARBA" id="ARBA00022660"/>
    </source>
</evidence>